<accession>A5ZQD7</accession>
<dbReference type="EMBL" id="AAVO02000003">
    <property type="protein sequence ID" value="EDM88301.1"/>
    <property type="molecule type" value="Genomic_DNA"/>
</dbReference>
<evidence type="ECO:0000313" key="2">
    <source>
        <dbReference type="Proteomes" id="UP000006002"/>
    </source>
</evidence>
<comment type="caution">
    <text evidence="1">The sequence shown here is derived from an EMBL/GenBank/DDBJ whole genome shotgun (WGS) entry which is preliminary data.</text>
</comment>
<reference evidence="1 2" key="2">
    <citation type="submission" date="2007-04" db="EMBL/GenBank/DDBJ databases">
        <title>Draft genome sequence of Ruminococcus obeum (ATCC 29174).</title>
        <authorList>
            <person name="Sudarsanam P."/>
            <person name="Ley R."/>
            <person name="Guruge J."/>
            <person name="Turnbaugh P.J."/>
            <person name="Mahowald M."/>
            <person name="Liep D."/>
            <person name="Gordon J."/>
        </authorList>
    </citation>
    <scope>NUCLEOTIDE SEQUENCE [LARGE SCALE GENOMIC DNA]</scope>
    <source>
        <strain evidence="1 2">ATCC 29174</strain>
    </source>
</reference>
<organism evidence="1 2">
    <name type="scientific">Blautia obeum ATCC 29174</name>
    <dbReference type="NCBI Taxonomy" id="411459"/>
    <lineage>
        <taxon>Bacteria</taxon>
        <taxon>Bacillati</taxon>
        <taxon>Bacillota</taxon>
        <taxon>Clostridia</taxon>
        <taxon>Lachnospirales</taxon>
        <taxon>Lachnospiraceae</taxon>
        <taxon>Blautia</taxon>
    </lineage>
</organism>
<dbReference type="HOGENOM" id="CLU_3247984_0_0_9"/>
<dbReference type="Proteomes" id="UP000006002">
    <property type="component" value="Unassembled WGS sequence"/>
</dbReference>
<sequence length="42" mass="4988">MITYQSAKSKHLFECEIKIPAGKFLSRDKIKHMERMSISFKE</sequence>
<gene>
    <name evidence="1" type="ORF">RUMOBE_01207</name>
</gene>
<evidence type="ECO:0000313" key="1">
    <source>
        <dbReference type="EMBL" id="EDM88301.1"/>
    </source>
</evidence>
<reference evidence="1 2" key="1">
    <citation type="submission" date="2007-03" db="EMBL/GenBank/DDBJ databases">
        <authorList>
            <person name="Fulton L."/>
            <person name="Clifton S."/>
            <person name="Fulton B."/>
            <person name="Xu J."/>
            <person name="Minx P."/>
            <person name="Pepin K.H."/>
            <person name="Johnson M."/>
            <person name="Thiruvilangam P."/>
            <person name="Bhonagiri V."/>
            <person name="Nash W.E."/>
            <person name="Mardis E.R."/>
            <person name="Wilson R.K."/>
        </authorList>
    </citation>
    <scope>NUCLEOTIDE SEQUENCE [LARGE SCALE GENOMIC DNA]</scope>
    <source>
        <strain evidence="1 2">ATCC 29174</strain>
    </source>
</reference>
<name>A5ZQD7_9FIRM</name>
<dbReference type="AlphaFoldDB" id="A5ZQD7"/>
<proteinExistence type="predicted"/>
<protein>
    <submittedName>
        <fullName evidence="1">Uncharacterized protein</fullName>
    </submittedName>
</protein>